<dbReference type="EMBL" id="HBUF01221832">
    <property type="protein sequence ID" value="CAG6669735.1"/>
    <property type="molecule type" value="Transcribed_RNA"/>
</dbReference>
<reference evidence="1" key="1">
    <citation type="submission" date="2021-05" db="EMBL/GenBank/DDBJ databases">
        <authorList>
            <person name="Alioto T."/>
            <person name="Alioto T."/>
            <person name="Gomez Garrido J."/>
        </authorList>
    </citation>
    <scope>NUCLEOTIDE SEQUENCE</scope>
</reference>
<name>A0A8D8WRD3_9HEMI</name>
<proteinExistence type="predicted"/>
<dbReference type="EMBL" id="HBUF01221829">
    <property type="protein sequence ID" value="CAG6669732.1"/>
    <property type="molecule type" value="Transcribed_RNA"/>
</dbReference>
<dbReference type="AlphaFoldDB" id="A0A8D8WRD3"/>
<protein>
    <submittedName>
        <fullName evidence="1">Uncharacterized protein</fullName>
    </submittedName>
</protein>
<accession>A0A8D8WRD3</accession>
<dbReference type="EMBL" id="HBUF01221830">
    <property type="protein sequence ID" value="CAG6669733.1"/>
    <property type="molecule type" value="Transcribed_RNA"/>
</dbReference>
<sequence length="133" mass="15096">MNLTEVDKDGLTKFMGHSRTTFDNHYNLPDHVVQVTRLSNLIDVALENRTEEFQNKDLKSIGSPAKISRATSSRAVEPMHDGASLENRTEECQNKDLKSIGRAAKISFLWYKKLMQIFEICTKFSIQNNGCGM</sequence>
<dbReference type="EMBL" id="HBUF01221831">
    <property type="protein sequence ID" value="CAG6669734.1"/>
    <property type="molecule type" value="Transcribed_RNA"/>
</dbReference>
<organism evidence="1">
    <name type="scientific">Cacopsylla melanoneura</name>
    <dbReference type="NCBI Taxonomy" id="428564"/>
    <lineage>
        <taxon>Eukaryota</taxon>
        <taxon>Metazoa</taxon>
        <taxon>Ecdysozoa</taxon>
        <taxon>Arthropoda</taxon>
        <taxon>Hexapoda</taxon>
        <taxon>Insecta</taxon>
        <taxon>Pterygota</taxon>
        <taxon>Neoptera</taxon>
        <taxon>Paraneoptera</taxon>
        <taxon>Hemiptera</taxon>
        <taxon>Sternorrhyncha</taxon>
        <taxon>Psylloidea</taxon>
        <taxon>Psyllidae</taxon>
        <taxon>Psyllinae</taxon>
        <taxon>Cacopsylla</taxon>
    </lineage>
</organism>
<evidence type="ECO:0000313" key="1">
    <source>
        <dbReference type="EMBL" id="CAG6669733.1"/>
    </source>
</evidence>